<evidence type="ECO:0000313" key="1">
    <source>
        <dbReference type="EMBL" id="KDQ25007.1"/>
    </source>
</evidence>
<dbReference type="InParanoid" id="A0A067NLL7"/>
<organism evidence="1 2">
    <name type="scientific">Pleurotus ostreatus (strain PC15)</name>
    <name type="common">Oyster mushroom</name>
    <dbReference type="NCBI Taxonomy" id="1137138"/>
    <lineage>
        <taxon>Eukaryota</taxon>
        <taxon>Fungi</taxon>
        <taxon>Dikarya</taxon>
        <taxon>Basidiomycota</taxon>
        <taxon>Agaricomycotina</taxon>
        <taxon>Agaricomycetes</taxon>
        <taxon>Agaricomycetidae</taxon>
        <taxon>Agaricales</taxon>
        <taxon>Pleurotineae</taxon>
        <taxon>Pleurotaceae</taxon>
        <taxon>Pleurotus</taxon>
    </lineage>
</organism>
<dbReference type="STRING" id="1137138.A0A067NLL7"/>
<protein>
    <recommendedName>
        <fullName evidence="3">FAD/NAD(P)-binding domain-containing protein</fullName>
    </recommendedName>
</protein>
<reference evidence="2" key="1">
    <citation type="journal article" date="2014" name="Proc. Natl. Acad. Sci. U.S.A.">
        <title>Extensive sampling of basidiomycete genomes demonstrates inadequacy of the white-rot/brown-rot paradigm for wood decay fungi.</title>
        <authorList>
            <person name="Riley R."/>
            <person name="Salamov A.A."/>
            <person name="Brown D.W."/>
            <person name="Nagy L.G."/>
            <person name="Floudas D."/>
            <person name="Held B.W."/>
            <person name="Levasseur A."/>
            <person name="Lombard V."/>
            <person name="Morin E."/>
            <person name="Otillar R."/>
            <person name="Lindquist E.A."/>
            <person name="Sun H."/>
            <person name="LaButti K.M."/>
            <person name="Schmutz J."/>
            <person name="Jabbour D."/>
            <person name="Luo H."/>
            <person name="Baker S.E."/>
            <person name="Pisabarro A.G."/>
            <person name="Walton J.D."/>
            <person name="Blanchette R.A."/>
            <person name="Henrissat B."/>
            <person name="Martin F."/>
            <person name="Cullen D."/>
            <person name="Hibbett D.S."/>
            <person name="Grigoriev I.V."/>
        </authorList>
    </citation>
    <scope>NUCLEOTIDE SEQUENCE [LARGE SCALE GENOMIC DNA]</scope>
    <source>
        <strain evidence="2">PC15</strain>
    </source>
</reference>
<evidence type="ECO:0008006" key="3">
    <source>
        <dbReference type="Google" id="ProtNLM"/>
    </source>
</evidence>
<sequence>MSEIFRISAIVLPSAKRRAQAEPRGYVLCGLLLVVWSGSREQGRRTSPAPRRRRQYADRPSFAETLLYRLTAGVRKQPQYGISNTTKMSHNLKKSDDRNNIIIVGGGAVGITLAPCKRPLSTLVSYNKLFVDGTGTFVVEGKVATIQRSKGRLNSKKEAAPLWRMARPSRSVLGLLAFPETKDDALPFVEGVRKRIKDANDIVLAGGGPAAMGTILSPIDPLTTLSELAGEIKDTYPGLRRAQNKNATIVQSGHLLNAQRRVSAEISVKKKARSGTTIPADVIFRVSTNTRGGRPNTESIRSFGPDVLTPEGQPYNWNLAAYDDIFAGGDILDVKEQKQHAKALTCTLGVRDAQCHTPPVLGTGH</sequence>
<dbReference type="Proteomes" id="UP000027073">
    <property type="component" value="Unassembled WGS sequence"/>
</dbReference>
<proteinExistence type="predicted"/>
<evidence type="ECO:0000313" key="2">
    <source>
        <dbReference type="Proteomes" id="UP000027073"/>
    </source>
</evidence>
<dbReference type="HOGENOM" id="CLU_758928_0_0_1"/>
<dbReference type="EMBL" id="KL198011">
    <property type="protein sequence ID" value="KDQ25007.1"/>
    <property type="molecule type" value="Genomic_DNA"/>
</dbReference>
<gene>
    <name evidence="1" type="ORF">PLEOSDRAFT_170086</name>
</gene>
<name>A0A067NLL7_PLEO1</name>
<dbReference type="AlphaFoldDB" id="A0A067NLL7"/>
<dbReference type="VEuPathDB" id="FungiDB:PLEOSDRAFT_170086"/>
<accession>A0A067NLL7</accession>